<evidence type="ECO:0000259" key="7">
    <source>
        <dbReference type="Pfam" id="PF00892"/>
    </source>
</evidence>
<reference evidence="9" key="1">
    <citation type="submission" date="2016-01" db="EMBL/GenBank/DDBJ databases">
        <authorList>
            <person name="Mitreva M."/>
            <person name="Pepin K.H."/>
            <person name="Mihindukulasuriya K.A."/>
            <person name="Fulton R."/>
            <person name="Fronick C."/>
            <person name="O'Laughlin M."/>
            <person name="Miner T."/>
            <person name="Herter B."/>
            <person name="Rosa B.A."/>
            <person name="Cordes M."/>
            <person name="Tomlinson C."/>
            <person name="Wollam A."/>
            <person name="Palsikar V.B."/>
            <person name="Mardis E.R."/>
            <person name="Wilson R.K."/>
        </authorList>
    </citation>
    <scope>NUCLEOTIDE SEQUENCE [LARGE SCALE GENOMIC DNA]</scope>
    <source>
        <strain evidence="9">GED7749B</strain>
    </source>
</reference>
<feature type="transmembrane region" description="Helical" evidence="6">
    <location>
        <begin position="258"/>
        <end position="279"/>
    </location>
</feature>
<name>A0A133KQH3_HEYCO</name>
<dbReference type="PATRIC" id="fig|1398.22.peg.1905"/>
<keyword evidence="3 6" id="KW-0812">Transmembrane</keyword>
<evidence type="ECO:0000256" key="1">
    <source>
        <dbReference type="ARBA" id="ARBA00004127"/>
    </source>
</evidence>
<evidence type="ECO:0000256" key="5">
    <source>
        <dbReference type="ARBA" id="ARBA00023136"/>
    </source>
</evidence>
<dbReference type="Pfam" id="PF00892">
    <property type="entry name" value="EamA"/>
    <property type="match status" value="2"/>
</dbReference>
<comment type="subcellular location">
    <subcellularLocation>
        <location evidence="1">Endomembrane system</location>
        <topology evidence="1">Multi-pass membrane protein</topology>
    </subcellularLocation>
</comment>
<feature type="transmembrane region" description="Helical" evidence="6">
    <location>
        <begin position="77"/>
        <end position="97"/>
    </location>
</feature>
<dbReference type="PANTHER" id="PTHR32322:SF2">
    <property type="entry name" value="EAMA DOMAIN-CONTAINING PROTEIN"/>
    <property type="match status" value="1"/>
</dbReference>
<feature type="transmembrane region" description="Helical" evidence="6">
    <location>
        <begin position="49"/>
        <end position="71"/>
    </location>
</feature>
<feature type="domain" description="EamA" evidence="7">
    <location>
        <begin position="47"/>
        <end position="186"/>
    </location>
</feature>
<dbReference type="Proteomes" id="UP000070376">
    <property type="component" value="Unassembled WGS sequence"/>
</dbReference>
<feature type="transmembrane region" description="Helical" evidence="6">
    <location>
        <begin position="141"/>
        <end position="161"/>
    </location>
</feature>
<comment type="similarity">
    <text evidence="2">Belongs to the EamA transporter family.</text>
</comment>
<dbReference type="GO" id="GO:0016020">
    <property type="term" value="C:membrane"/>
    <property type="evidence" value="ECO:0007669"/>
    <property type="project" value="UniProtKB-SubCell"/>
</dbReference>
<feature type="domain" description="EamA" evidence="7">
    <location>
        <begin position="199"/>
        <end position="331"/>
    </location>
</feature>
<dbReference type="InterPro" id="IPR050638">
    <property type="entry name" value="AA-Vitamin_Transporters"/>
</dbReference>
<evidence type="ECO:0000256" key="6">
    <source>
        <dbReference type="SAM" id="Phobius"/>
    </source>
</evidence>
<evidence type="ECO:0000256" key="4">
    <source>
        <dbReference type="ARBA" id="ARBA00022989"/>
    </source>
</evidence>
<organism evidence="8 9">
    <name type="scientific">Heyndrickxia coagulans</name>
    <name type="common">Weizmannia coagulans</name>
    <dbReference type="NCBI Taxonomy" id="1398"/>
    <lineage>
        <taxon>Bacteria</taxon>
        <taxon>Bacillati</taxon>
        <taxon>Bacillota</taxon>
        <taxon>Bacilli</taxon>
        <taxon>Bacillales</taxon>
        <taxon>Bacillaceae</taxon>
        <taxon>Heyndrickxia</taxon>
    </lineage>
</organism>
<feature type="transmembrane region" description="Helical" evidence="6">
    <location>
        <begin position="200"/>
        <end position="217"/>
    </location>
</feature>
<gene>
    <name evidence="8" type="ORF">HMPREF3213_01903</name>
</gene>
<evidence type="ECO:0000313" key="9">
    <source>
        <dbReference type="Proteomes" id="UP000070376"/>
    </source>
</evidence>
<evidence type="ECO:0000256" key="2">
    <source>
        <dbReference type="ARBA" id="ARBA00007362"/>
    </source>
</evidence>
<accession>A0A133KQH3</accession>
<keyword evidence="4 6" id="KW-1133">Transmembrane helix</keyword>
<feature type="transmembrane region" description="Helical" evidence="6">
    <location>
        <begin position="224"/>
        <end position="246"/>
    </location>
</feature>
<dbReference type="InterPro" id="IPR037185">
    <property type="entry name" value="EmrE-like"/>
</dbReference>
<dbReference type="EMBL" id="LRPN01000068">
    <property type="protein sequence ID" value="KWZ81808.1"/>
    <property type="molecule type" value="Genomic_DNA"/>
</dbReference>
<feature type="transmembrane region" description="Helical" evidence="6">
    <location>
        <begin position="315"/>
        <end position="333"/>
    </location>
</feature>
<keyword evidence="5 6" id="KW-0472">Membrane</keyword>
<feature type="transmembrane region" description="Helical" evidence="6">
    <location>
        <begin position="173"/>
        <end position="194"/>
    </location>
</feature>
<comment type="caution">
    <text evidence="8">The sequence shown here is derived from an EMBL/GenBank/DDBJ whole genome shotgun (WGS) entry which is preliminary data.</text>
</comment>
<dbReference type="PANTHER" id="PTHR32322">
    <property type="entry name" value="INNER MEMBRANE TRANSPORTER"/>
    <property type="match status" value="1"/>
</dbReference>
<dbReference type="AlphaFoldDB" id="A0A133KQH3"/>
<evidence type="ECO:0000313" key="8">
    <source>
        <dbReference type="EMBL" id="KWZ81808.1"/>
    </source>
</evidence>
<sequence length="338" mass="37082">MESIFRATGTDADRHFHKTAKQNRKMGNRLEKVVQQLATEAHTLRAKGIALVLSGAVLWGVSGTIAQYLFQHLQMDMQWLTVMRLLVSGLLLLGFCYGRERNRVTGVWKDPASRRDLIFFAVFGMLGVQYTYFAAIRYGNAATATILQSLECVIVPCFLAARFRRMPGRRTLFAVFLAVAGTFLLVTHGSFTTLSISGKALFWGILTAFTAAFYTLQPIKLLHLWGADVTVGWGMLIGGAVLSFIHPPWHAAGNFSPAAVPGIAFVILFGTLVAFLCYLEGLKYLSASETTVLATAEPLSAAFLTVVWLHVPLGFFDWAGALMIISTIFILALKGKHA</sequence>
<feature type="transmembrane region" description="Helical" evidence="6">
    <location>
        <begin position="117"/>
        <end position="135"/>
    </location>
</feature>
<dbReference type="InterPro" id="IPR000620">
    <property type="entry name" value="EamA_dom"/>
</dbReference>
<dbReference type="SUPFAM" id="SSF103481">
    <property type="entry name" value="Multidrug resistance efflux transporter EmrE"/>
    <property type="match status" value="2"/>
</dbReference>
<feature type="transmembrane region" description="Helical" evidence="6">
    <location>
        <begin position="291"/>
        <end position="309"/>
    </location>
</feature>
<proteinExistence type="inferred from homology"/>
<evidence type="ECO:0000256" key="3">
    <source>
        <dbReference type="ARBA" id="ARBA00022692"/>
    </source>
</evidence>
<protein>
    <submittedName>
        <fullName evidence="8">Putative membrane protein</fullName>
    </submittedName>
</protein>